<feature type="domain" description="HTH myb-type" evidence="9">
    <location>
        <begin position="57"/>
        <end position="106"/>
    </location>
</feature>
<evidence type="ECO:0000256" key="2">
    <source>
        <dbReference type="ARBA" id="ARBA00022737"/>
    </source>
</evidence>
<feature type="domain" description="HTH myb-type" evidence="9">
    <location>
        <begin position="1"/>
        <end position="55"/>
    </location>
</feature>
<feature type="compositionally biased region" description="Low complexity" evidence="7">
    <location>
        <begin position="141"/>
        <end position="155"/>
    </location>
</feature>
<feature type="region of interest" description="Disordered" evidence="7">
    <location>
        <begin position="141"/>
        <end position="160"/>
    </location>
</feature>
<name>A0AAD8P4V8_TARER</name>
<dbReference type="InterPro" id="IPR017930">
    <property type="entry name" value="Myb_dom"/>
</dbReference>
<dbReference type="Proteomes" id="UP001229421">
    <property type="component" value="Unassembled WGS sequence"/>
</dbReference>
<comment type="caution">
    <text evidence="10">The sequence shown here is derived from an EMBL/GenBank/DDBJ whole genome shotgun (WGS) entry which is preliminary data.</text>
</comment>
<dbReference type="Pfam" id="PF00249">
    <property type="entry name" value="Myb_DNA-binding"/>
    <property type="match status" value="2"/>
</dbReference>
<dbReference type="GO" id="GO:0005634">
    <property type="term" value="C:nucleus"/>
    <property type="evidence" value="ECO:0007669"/>
    <property type="project" value="UniProtKB-SubCell"/>
</dbReference>
<evidence type="ECO:0000313" key="10">
    <source>
        <dbReference type="EMBL" id="KAK1439020.1"/>
    </source>
</evidence>
<keyword evidence="3" id="KW-0805">Transcription regulation</keyword>
<dbReference type="InterPro" id="IPR050560">
    <property type="entry name" value="MYB_TF"/>
</dbReference>
<feature type="domain" description="Myb-like" evidence="8">
    <location>
        <begin position="52"/>
        <end position="102"/>
    </location>
</feature>
<dbReference type="CDD" id="cd00167">
    <property type="entry name" value="SANT"/>
    <property type="match status" value="2"/>
</dbReference>
<evidence type="ECO:0000313" key="11">
    <source>
        <dbReference type="Proteomes" id="UP001229421"/>
    </source>
</evidence>
<evidence type="ECO:0000256" key="6">
    <source>
        <dbReference type="ARBA" id="ARBA00023242"/>
    </source>
</evidence>
<dbReference type="FunFam" id="1.10.10.60:FF:000060">
    <property type="entry name" value="MYB transcription factor"/>
    <property type="match status" value="1"/>
</dbReference>
<dbReference type="PANTHER" id="PTHR45614:SF293">
    <property type="entry name" value="TRANSCRIPTION FACTOR MYB73"/>
    <property type="match status" value="1"/>
</dbReference>
<organism evidence="10 11">
    <name type="scientific">Tagetes erecta</name>
    <name type="common">African marigold</name>
    <dbReference type="NCBI Taxonomy" id="13708"/>
    <lineage>
        <taxon>Eukaryota</taxon>
        <taxon>Viridiplantae</taxon>
        <taxon>Streptophyta</taxon>
        <taxon>Embryophyta</taxon>
        <taxon>Tracheophyta</taxon>
        <taxon>Spermatophyta</taxon>
        <taxon>Magnoliopsida</taxon>
        <taxon>eudicotyledons</taxon>
        <taxon>Gunneridae</taxon>
        <taxon>Pentapetalae</taxon>
        <taxon>asterids</taxon>
        <taxon>campanulids</taxon>
        <taxon>Asterales</taxon>
        <taxon>Asteraceae</taxon>
        <taxon>Asteroideae</taxon>
        <taxon>Heliantheae alliance</taxon>
        <taxon>Tageteae</taxon>
        <taxon>Tagetes</taxon>
    </lineage>
</organism>
<evidence type="ECO:0000256" key="3">
    <source>
        <dbReference type="ARBA" id="ARBA00023015"/>
    </source>
</evidence>
<dbReference type="PROSITE" id="PS51294">
    <property type="entry name" value="HTH_MYB"/>
    <property type="match status" value="2"/>
</dbReference>
<dbReference type="EMBL" id="JAUHHV010000001">
    <property type="protein sequence ID" value="KAK1439020.1"/>
    <property type="molecule type" value="Genomic_DNA"/>
</dbReference>
<dbReference type="InterPro" id="IPR009057">
    <property type="entry name" value="Homeodomain-like_sf"/>
</dbReference>
<keyword evidence="2" id="KW-0677">Repeat</keyword>
<dbReference type="PANTHER" id="PTHR45614">
    <property type="entry name" value="MYB PROTEIN-RELATED"/>
    <property type="match status" value="1"/>
</dbReference>
<feature type="region of interest" description="Disordered" evidence="7">
    <location>
        <begin position="172"/>
        <end position="199"/>
    </location>
</feature>
<dbReference type="AlphaFoldDB" id="A0AAD8P4V8"/>
<dbReference type="SUPFAM" id="SSF46689">
    <property type="entry name" value="Homeodomain-like"/>
    <property type="match status" value="1"/>
</dbReference>
<accession>A0AAD8P4V8</accession>
<protein>
    <submittedName>
        <fullName evidence="10">Uncharacterized protein</fullName>
    </submittedName>
</protein>
<keyword evidence="4" id="KW-0238">DNA-binding</keyword>
<dbReference type="InterPro" id="IPR001005">
    <property type="entry name" value="SANT/Myb"/>
</dbReference>
<proteinExistence type="predicted"/>
<feature type="compositionally biased region" description="Polar residues" evidence="7">
    <location>
        <begin position="174"/>
        <end position="187"/>
    </location>
</feature>
<sequence>MDRIKGPWSPEEDEMLHQLVEKHGPRNWSLIGKSIPGRSGKSCRLRWCNQLSPQVEHRAFTPEEDDTILRAHARFGNKWATIARLLNGRTDNAIKNHWNSTLKRKCSSMTNEEFNDFAIQQPSLKRSVSAGSAVVVSGRYLNPGSPSGSDVSDSSIPATSSSHVYRPIARTGAIQPSQIEAPTTSPTPVAEDPPTSLSLSLPGVEIEASTPIQLMPPLPPPLPPVPIPAMPLRQVRIDNQQNQKLNSNGDIMSSIPMAISSAMHQLKLSRDPVPEKVLETASTPFSAEFLAVMQEMIRKEVRNYMTGVELHNQQQRSGEGGGMCMKQAANGGGEGFRNAAAVVKRIGISKID</sequence>
<reference evidence="10" key="1">
    <citation type="journal article" date="2023" name="bioRxiv">
        <title>Improved chromosome-level genome assembly for marigold (Tagetes erecta).</title>
        <authorList>
            <person name="Jiang F."/>
            <person name="Yuan L."/>
            <person name="Wang S."/>
            <person name="Wang H."/>
            <person name="Xu D."/>
            <person name="Wang A."/>
            <person name="Fan W."/>
        </authorList>
    </citation>
    <scope>NUCLEOTIDE SEQUENCE</scope>
    <source>
        <strain evidence="10">WSJ</strain>
        <tissue evidence="10">Leaf</tissue>
    </source>
</reference>
<evidence type="ECO:0000256" key="7">
    <source>
        <dbReference type="SAM" id="MobiDB-lite"/>
    </source>
</evidence>
<feature type="domain" description="Myb-like" evidence="8">
    <location>
        <begin position="1"/>
        <end position="51"/>
    </location>
</feature>
<evidence type="ECO:0000259" key="9">
    <source>
        <dbReference type="PROSITE" id="PS51294"/>
    </source>
</evidence>
<dbReference type="Gene3D" id="1.10.10.60">
    <property type="entry name" value="Homeodomain-like"/>
    <property type="match status" value="2"/>
</dbReference>
<keyword evidence="11" id="KW-1185">Reference proteome</keyword>
<keyword evidence="5" id="KW-0804">Transcription</keyword>
<evidence type="ECO:0000259" key="8">
    <source>
        <dbReference type="PROSITE" id="PS50090"/>
    </source>
</evidence>
<gene>
    <name evidence="10" type="ORF">QVD17_04835</name>
</gene>
<comment type="subcellular location">
    <subcellularLocation>
        <location evidence="1">Nucleus</location>
    </subcellularLocation>
</comment>
<evidence type="ECO:0000256" key="4">
    <source>
        <dbReference type="ARBA" id="ARBA00023125"/>
    </source>
</evidence>
<evidence type="ECO:0000256" key="1">
    <source>
        <dbReference type="ARBA" id="ARBA00004123"/>
    </source>
</evidence>
<dbReference type="GO" id="GO:0000981">
    <property type="term" value="F:DNA-binding transcription factor activity, RNA polymerase II-specific"/>
    <property type="evidence" value="ECO:0007669"/>
    <property type="project" value="TreeGrafter"/>
</dbReference>
<dbReference type="FunFam" id="1.10.10.60:FF:000344">
    <property type="entry name" value="Transcription factor MYB44"/>
    <property type="match status" value="1"/>
</dbReference>
<keyword evidence="6" id="KW-0539">Nucleus</keyword>
<dbReference type="PROSITE" id="PS50090">
    <property type="entry name" value="MYB_LIKE"/>
    <property type="match status" value="2"/>
</dbReference>
<evidence type="ECO:0000256" key="5">
    <source>
        <dbReference type="ARBA" id="ARBA00023163"/>
    </source>
</evidence>
<dbReference type="SMART" id="SM00717">
    <property type="entry name" value="SANT"/>
    <property type="match status" value="2"/>
</dbReference>
<dbReference type="GO" id="GO:0000978">
    <property type="term" value="F:RNA polymerase II cis-regulatory region sequence-specific DNA binding"/>
    <property type="evidence" value="ECO:0007669"/>
    <property type="project" value="TreeGrafter"/>
</dbReference>